<sequence>MKLSFPLAFVLSTKTSMERQLREHMSAIGLALTVVDAVYLVRDWNKAHPTLEAINEMITGLESDRKTIQFIQTAKAATDMAGGGVAVLHTIGQTLTAGATHAFGTTLRTAGATTVVDNQLIDDIIKAILTKSAPKEVEDNEFD</sequence>
<dbReference type="EMBL" id="CAJPIZ010026995">
    <property type="protein sequence ID" value="CAG2119149.1"/>
    <property type="molecule type" value="Genomic_DNA"/>
</dbReference>
<evidence type="ECO:0000313" key="1">
    <source>
        <dbReference type="EMBL" id="CAD7642348.1"/>
    </source>
</evidence>
<organism evidence="1">
    <name type="scientific">Medioppia subpectinata</name>
    <dbReference type="NCBI Taxonomy" id="1979941"/>
    <lineage>
        <taxon>Eukaryota</taxon>
        <taxon>Metazoa</taxon>
        <taxon>Ecdysozoa</taxon>
        <taxon>Arthropoda</taxon>
        <taxon>Chelicerata</taxon>
        <taxon>Arachnida</taxon>
        <taxon>Acari</taxon>
        <taxon>Acariformes</taxon>
        <taxon>Sarcoptiformes</taxon>
        <taxon>Oribatida</taxon>
        <taxon>Brachypylina</taxon>
        <taxon>Oppioidea</taxon>
        <taxon>Oppiidae</taxon>
        <taxon>Medioppia</taxon>
    </lineage>
</organism>
<accession>A0A7R9LKV3</accession>
<gene>
    <name evidence="1" type="ORF">OSB1V03_LOCUS19098</name>
</gene>
<protein>
    <submittedName>
        <fullName evidence="1">Uncharacterized protein</fullName>
    </submittedName>
</protein>
<dbReference type="Proteomes" id="UP000759131">
    <property type="component" value="Unassembled WGS sequence"/>
</dbReference>
<keyword evidence="2" id="KW-1185">Reference proteome</keyword>
<proteinExistence type="predicted"/>
<reference evidence="1" key="1">
    <citation type="submission" date="2020-11" db="EMBL/GenBank/DDBJ databases">
        <authorList>
            <person name="Tran Van P."/>
        </authorList>
    </citation>
    <scope>NUCLEOTIDE SEQUENCE</scope>
</reference>
<evidence type="ECO:0000313" key="2">
    <source>
        <dbReference type="Proteomes" id="UP000759131"/>
    </source>
</evidence>
<dbReference type="EMBL" id="OC881570">
    <property type="protein sequence ID" value="CAD7642348.1"/>
    <property type="molecule type" value="Genomic_DNA"/>
</dbReference>
<dbReference type="AlphaFoldDB" id="A0A7R9LKV3"/>
<name>A0A7R9LKV3_9ACAR</name>